<evidence type="ECO:0000259" key="3">
    <source>
        <dbReference type="Pfam" id="PF00291"/>
    </source>
</evidence>
<dbReference type="SUPFAM" id="SSF53686">
    <property type="entry name" value="Tryptophan synthase beta subunit-like PLP-dependent enzymes"/>
    <property type="match status" value="1"/>
</dbReference>
<keyword evidence="2" id="KW-0663">Pyridoxal phosphate</keyword>
<gene>
    <name evidence="4" type="ORF">ACFPN2_00715</name>
</gene>
<accession>A0ABV8SKN3</accession>
<dbReference type="EMBL" id="JBHSDU010000001">
    <property type="protein sequence ID" value="MFC4307590.1"/>
    <property type="molecule type" value="Genomic_DNA"/>
</dbReference>
<organism evidence="4 5">
    <name type="scientific">Steroidobacter flavus</name>
    <dbReference type="NCBI Taxonomy" id="1842136"/>
    <lineage>
        <taxon>Bacteria</taxon>
        <taxon>Pseudomonadati</taxon>
        <taxon>Pseudomonadota</taxon>
        <taxon>Gammaproteobacteria</taxon>
        <taxon>Steroidobacterales</taxon>
        <taxon>Steroidobacteraceae</taxon>
        <taxon>Steroidobacter</taxon>
    </lineage>
</organism>
<dbReference type="InterPro" id="IPR036052">
    <property type="entry name" value="TrpB-like_PALP_sf"/>
</dbReference>
<dbReference type="CDD" id="cd01562">
    <property type="entry name" value="Thr-dehyd"/>
    <property type="match status" value="1"/>
</dbReference>
<dbReference type="PANTHER" id="PTHR43050">
    <property type="entry name" value="SERINE / THREONINE RACEMASE FAMILY MEMBER"/>
    <property type="match status" value="1"/>
</dbReference>
<comment type="caution">
    <text evidence="4">The sequence shown here is derived from an EMBL/GenBank/DDBJ whole genome shotgun (WGS) entry which is preliminary data.</text>
</comment>
<sequence>MTLTLADIRAAHTRIRDRIHRTPVMTSATLNEKAGAQLFFKCENLQKIGAFKARGATNAVALLSDEEAKRGVVTHSSGNHAAALARAAKLRGIPAYIVMPSTCPQAKVASVRRYGAEVILCEPTYAARESNAKSVVERTGAVFIHPFNDPRVMAGQGSLALELLEDVPDLTDILCPIGGGGLISGVSTAIKSINPEIHVFGVEPKGADDAAQSLAAGKIIPCTSPNTIADGLRGSLGELTFEEIQRHVDGIVTVSEEEIVHAMRAIWEVMKIIVEPSGAVAYGALVDGQLDVPGRRVGIILTGGNLDLDTLPWMTPATA</sequence>
<evidence type="ECO:0000256" key="1">
    <source>
        <dbReference type="ARBA" id="ARBA00001933"/>
    </source>
</evidence>
<protein>
    <submittedName>
        <fullName evidence="4">Threonine/serine dehydratase</fullName>
    </submittedName>
</protein>
<comment type="cofactor">
    <cofactor evidence="1">
        <name>pyridoxal 5'-phosphate</name>
        <dbReference type="ChEBI" id="CHEBI:597326"/>
    </cofactor>
</comment>
<dbReference type="Gene3D" id="3.40.50.1100">
    <property type="match status" value="2"/>
</dbReference>
<evidence type="ECO:0000313" key="4">
    <source>
        <dbReference type="EMBL" id="MFC4307590.1"/>
    </source>
</evidence>
<reference evidence="5" key="1">
    <citation type="journal article" date="2019" name="Int. J. Syst. Evol. Microbiol.">
        <title>The Global Catalogue of Microorganisms (GCM) 10K type strain sequencing project: providing services to taxonomists for standard genome sequencing and annotation.</title>
        <authorList>
            <consortium name="The Broad Institute Genomics Platform"/>
            <consortium name="The Broad Institute Genome Sequencing Center for Infectious Disease"/>
            <person name="Wu L."/>
            <person name="Ma J."/>
        </authorList>
    </citation>
    <scope>NUCLEOTIDE SEQUENCE [LARGE SCALE GENOMIC DNA]</scope>
    <source>
        <strain evidence="5">CGMCC 1.10759</strain>
    </source>
</reference>
<dbReference type="PANTHER" id="PTHR43050:SF1">
    <property type="entry name" value="SERINE RACEMASE"/>
    <property type="match status" value="1"/>
</dbReference>
<dbReference type="Proteomes" id="UP001595904">
    <property type="component" value="Unassembled WGS sequence"/>
</dbReference>
<dbReference type="RefSeq" id="WP_380593987.1">
    <property type="nucleotide sequence ID" value="NZ_JBHSDU010000001.1"/>
</dbReference>
<dbReference type="Pfam" id="PF00291">
    <property type="entry name" value="PALP"/>
    <property type="match status" value="1"/>
</dbReference>
<name>A0ABV8SKN3_9GAMM</name>
<proteinExistence type="predicted"/>
<keyword evidence="5" id="KW-1185">Reference proteome</keyword>
<evidence type="ECO:0000313" key="5">
    <source>
        <dbReference type="Proteomes" id="UP001595904"/>
    </source>
</evidence>
<evidence type="ECO:0000256" key="2">
    <source>
        <dbReference type="ARBA" id="ARBA00022898"/>
    </source>
</evidence>
<dbReference type="InterPro" id="IPR001926">
    <property type="entry name" value="TrpB-like_PALP"/>
</dbReference>
<feature type="domain" description="Tryptophan synthase beta chain-like PALP" evidence="3">
    <location>
        <begin position="16"/>
        <end position="303"/>
    </location>
</feature>